<sequence>MKKDLYPFEILEELNKVEEELIKSTKSKNKLLQSESERLIKAGGKRLRPALVIYSAKFGDYDSNKVVSVASAIEMLHLSTLIHDDVIDDAKERRGVPTIQVKHNNKVAIFTGDFLFTKSFFLISKYKDMYKEEYRSETSIEYIAKIVKGICEGEVDQYLAKFDTNISVMRYLKRIKLKTALLFGLACQIGSMVGKCDKKTVKALRNYGMALGTAFQIKDDILDILGTKEKLGKPVVNDIKEGIYTLPLIYTLNNRKYRDKLIGLLEDSDDNIQEIIDIVKASGGIDYSYNIYNRYVEKSKKWLKKLPDNKYRKYLFDLTDKVVNREV</sequence>
<evidence type="ECO:0000313" key="7">
    <source>
        <dbReference type="EMBL" id="RKD33209.1"/>
    </source>
</evidence>
<dbReference type="InterPro" id="IPR033749">
    <property type="entry name" value="Polyprenyl_synt_CS"/>
</dbReference>
<evidence type="ECO:0000256" key="2">
    <source>
        <dbReference type="ARBA" id="ARBA00006706"/>
    </source>
</evidence>
<proteinExistence type="inferred from homology"/>
<dbReference type="PANTHER" id="PTHR12001:SF69">
    <property type="entry name" value="ALL TRANS-POLYPRENYL-DIPHOSPHATE SYNTHASE PDSS1"/>
    <property type="match status" value="1"/>
</dbReference>
<protein>
    <recommendedName>
        <fullName evidence="9">Heptaprenyl diphosphate synthase</fullName>
    </recommendedName>
</protein>
<evidence type="ECO:0000256" key="3">
    <source>
        <dbReference type="ARBA" id="ARBA00022679"/>
    </source>
</evidence>
<dbReference type="GO" id="GO:0004659">
    <property type="term" value="F:prenyltransferase activity"/>
    <property type="evidence" value="ECO:0007669"/>
    <property type="project" value="InterPro"/>
</dbReference>
<evidence type="ECO:0000313" key="8">
    <source>
        <dbReference type="Proteomes" id="UP000284177"/>
    </source>
</evidence>
<dbReference type="RefSeq" id="WP_120168022.1">
    <property type="nucleotide sequence ID" value="NZ_MCIB01000007.1"/>
</dbReference>
<comment type="caution">
    <text evidence="7">The sequence shown here is derived from an EMBL/GenBank/DDBJ whole genome shotgun (WGS) entry which is preliminary data.</text>
</comment>
<dbReference type="SFLD" id="SFLDS00005">
    <property type="entry name" value="Isoprenoid_Synthase_Type_I"/>
    <property type="match status" value="1"/>
</dbReference>
<dbReference type="PROSITE" id="PS00444">
    <property type="entry name" value="POLYPRENYL_SYNTHASE_2"/>
    <property type="match status" value="1"/>
</dbReference>
<dbReference type="PANTHER" id="PTHR12001">
    <property type="entry name" value="GERANYLGERANYL PYROPHOSPHATE SYNTHASE"/>
    <property type="match status" value="1"/>
</dbReference>
<dbReference type="Gene3D" id="1.10.600.10">
    <property type="entry name" value="Farnesyl Diphosphate Synthase"/>
    <property type="match status" value="1"/>
</dbReference>
<evidence type="ECO:0000256" key="1">
    <source>
        <dbReference type="ARBA" id="ARBA00001946"/>
    </source>
</evidence>
<evidence type="ECO:0000256" key="5">
    <source>
        <dbReference type="ARBA" id="ARBA00022842"/>
    </source>
</evidence>
<organism evidence="7 8">
    <name type="scientific">Thermohalobacter berrensis</name>
    <dbReference type="NCBI Taxonomy" id="99594"/>
    <lineage>
        <taxon>Bacteria</taxon>
        <taxon>Bacillati</taxon>
        <taxon>Bacillota</taxon>
        <taxon>Tissierellia</taxon>
        <taxon>Tissierellales</taxon>
        <taxon>Thermohalobacteraceae</taxon>
        <taxon>Thermohalobacter</taxon>
    </lineage>
</organism>
<comment type="similarity">
    <text evidence="2 6">Belongs to the FPP/GGPP synthase family.</text>
</comment>
<keyword evidence="5" id="KW-0460">Magnesium</keyword>
<dbReference type="GO" id="GO:0046872">
    <property type="term" value="F:metal ion binding"/>
    <property type="evidence" value="ECO:0007669"/>
    <property type="project" value="UniProtKB-KW"/>
</dbReference>
<accession>A0A419T713</accession>
<dbReference type="PROSITE" id="PS00723">
    <property type="entry name" value="POLYPRENYL_SYNTHASE_1"/>
    <property type="match status" value="1"/>
</dbReference>
<dbReference type="Proteomes" id="UP000284177">
    <property type="component" value="Unassembled WGS sequence"/>
</dbReference>
<dbReference type="EMBL" id="MCIB01000007">
    <property type="protein sequence ID" value="RKD33209.1"/>
    <property type="molecule type" value="Genomic_DNA"/>
</dbReference>
<dbReference type="GO" id="GO:0008299">
    <property type="term" value="P:isoprenoid biosynthetic process"/>
    <property type="evidence" value="ECO:0007669"/>
    <property type="project" value="InterPro"/>
</dbReference>
<keyword evidence="8" id="KW-1185">Reference proteome</keyword>
<dbReference type="CDD" id="cd00685">
    <property type="entry name" value="Trans_IPPS_HT"/>
    <property type="match status" value="1"/>
</dbReference>
<gene>
    <name evidence="7" type="ORF">BET03_09870</name>
</gene>
<keyword evidence="4" id="KW-0479">Metal-binding</keyword>
<dbReference type="OrthoDB" id="9805316at2"/>
<dbReference type="AlphaFoldDB" id="A0A419T713"/>
<reference evidence="7 8" key="1">
    <citation type="submission" date="2016-08" db="EMBL/GenBank/DDBJ databases">
        <title>Novel Firmicutes and Novel Genomes.</title>
        <authorList>
            <person name="Poppleton D.I."/>
            <person name="Gribaldo S."/>
        </authorList>
    </citation>
    <scope>NUCLEOTIDE SEQUENCE [LARGE SCALE GENOMIC DNA]</scope>
    <source>
        <strain evidence="7 8">CTT3</strain>
    </source>
</reference>
<dbReference type="SUPFAM" id="SSF48576">
    <property type="entry name" value="Terpenoid synthases"/>
    <property type="match status" value="1"/>
</dbReference>
<evidence type="ECO:0008006" key="9">
    <source>
        <dbReference type="Google" id="ProtNLM"/>
    </source>
</evidence>
<dbReference type="InterPro" id="IPR008949">
    <property type="entry name" value="Isoprenoid_synthase_dom_sf"/>
</dbReference>
<dbReference type="Pfam" id="PF00348">
    <property type="entry name" value="polyprenyl_synt"/>
    <property type="match status" value="1"/>
</dbReference>
<keyword evidence="3 6" id="KW-0808">Transferase</keyword>
<comment type="cofactor">
    <cofactor evidence="1">
        <name>Mg(2+)</name>
        <dbReference type="ChEBI" id="CHEBI:18420"/>
    </cofactor>
</comment>
<dbReference type="InterPro" id="IPR000092">
    <property type="entry name" value="Polyprenyl_synt"/>
</dbReference>
<evidence type="ECO:0000256" key="4">
    <source>
        <dbReference type="ARBA" id="ARBA00022723"/>
    </source>
</evidence>
<name>A0A419T713_9FIRM</name>
<evidence type="ECO:0000256" key="6">
    <source>
        <dbReference type="RuleBase" id="RU004466"/>
    </source>
</evidence>